<protein>
    <submittedName>
        <fullName evidence="1">Uncharacterized protein</fullName>
    </submittedName>
</protein>
<dbReference type="EMBL" id="BROD01000001">
    <property type="protein sequence ID" value="GKX68909.1"/>
    <property type="molecule type" value="Genomic_DNA"/>
</dbReference>
<organism evidence="1 2">
    <name type="scientific">Inconstantimicrobium mannanitabidum</name>
    <dbReference type="NCBI Taxonomy" id="1604901"/>
    <lineage>
        <taxon>Bacteria</taxon>
        <taxon>Bacillati</taxon>
        <taxon>Bacillota</taxon>
        <taxon>Clostridia</taxon>
        <taxon>Eubacteriales</taxon>
        <taxon>Clostridiaceae</taxon>
        <taxon>Inconstantimicrobium</taxon>
    </lineage>
</organism>
<evidence type="ECO:0000313" key="2">
    <source>
        <dbReference type="Proteomes" id="UP001058074"/>
    </source>
</evidence>
<dbReference type="Proteomes" id="UP001058074">
    <property type="component" value="Unassembled WGS sequence"/>
</dbReference>
<reference evidence="1" key="1">
    <citation type="journal article" date="2025" name="Int. J. Syst. Evol. Microbiol.">
        <title>Inconstantimicrobium mannanitabidum sp. nov., a novel member of the family Clostridiaceae isolated from anoxic soil under the treatment of reductive soil disinfestation.</title>
        <authorList>
            <person name="Ueki A."/>
            <person name="Tonouchi A."/>
            <person name="Honma S."/>
            <person name="Kaku N."/>
            <person name="Ueki K."/>
        </authorList>
    </citation>
    <scope>NUCLEOTIDE SEQUENCE</scope>
    <source>
        <strain evidence="1">TW13</strain>
    </source>
</reference>
<comment type="caution">
    <text evidence="1">The sequence shown here is derived from an EMBL/GenBank/DDBJ whole genome shotgun (WGS) entry which is preliminary data.</text>
</comment>
<keyword evidence="2" id="KW-1185">Reference proteome</keyword>
<accession>A0ACB5RIJ9</accession>
<proteinExistence type="predicted"/>
<sequence length="334" mass="37910">MIEKFNKKRMTIGIILLVLVISIGTVSTYSSSKSDENIKVDMPKESVNLYSQKNLDKLKDTVKSIDTAIKKVDKEKKEEQAKKEEKERQDAKDEEQKQKDIKAATEQAAKNNDSYENSNTYSNQVQNPAVKKAEKPGFKGQAFSDCSQVITVTNSSKDSKYATVNCYEKSNNEWKLVYSDMSSIIGENGMQYDAYRKQDTNTTPAGIYNIVYTFGWGGNPGTKYSFRTPTDNSYWNLNNGSATYNRWVEGNPGGDNEKLKTERLYKYAIVLDYNWSQTPKKGGAIFMHLNPNYYTGGCVGLDESNLVSVMRWVDPSKNPKVLICPRGDFSQYYY</sequence>
<name>A0ACB5RIJ9_9CLOT</name>
<gene>
    <name evidence="1" type="ORF">rsdtw13_41670</name>
</gene>
<evidence type="ECO:0000313" key="1">
    <source>
        <dbReference type="EMBL" id="GKX68909.1"/>
    </source>
</evidence>